<dbReference type="InterPro" id="IPR003309">
    <property type="entry name" value="SCAN_dom"/>
</dbReference>
<keyword evidence="1" id="KW-0539">Nucleus</keyword>
<dbReference type="AlphaFoldDB" id="A0A8D2LBV6"/>
<evidence type="ECO:0000256" key="1">
    <source>
        <dbReference type="ARBA" id="ARBA00023242"/>
    </source>
</evidence>
<dbReference type="PROSITE" id="PS50804">
    <property type="entry name" value="SCAN_BOX"/>
    <property type="match status" value="1"/>
</dbReference>
<reference evidence="4" key="1">
    <citation type="submission" date="2025-08" db="UniProtKB">
        <authorList>
            <consortium name="Ensembl"/>
        </authorList>
    </citation>
    <scope>IDENTIFICATION</scope>
</reference>
<evidence type="ECO:0000313" key="4">
    <source>
        <dbReference type="Ensembl" id="ENSVKKP00000019489.1"/>
    </source>
</evidence>
<dbReference type="Gene3D" id="1.10.4020.10">
    <property type="entry name" value="DNA breaking-rejoining enzymes"/>
    <property type="match status" value="1"/>
</dbReference>
<organism evidence="4 5">
    <name type="scientific">Varanus komodoensis</name>
    <name type="common">Komodo dragon</name>
    <dbReference type="NCBI Taxonomy" id="61221"/>
    <lineage>
        <taxon>Eukaryota</taxon>
        <taxon>Metazoa</taxon>
        <taxon>Chordata</taxon>
        <taxon>Craniata</taxon>
        <taxon>Vertebrata</taxon>
        <taxon>Euteleostomi</taxon>
        <taxon>Lepidosauria</taxon>
        <taxon>Squamata</taxon>
        <taxon>Bifurcata</taxon>
        <taxon>Unidentata</taxon>
        <taxon>Episquamata</taxon>
        <taxon>Toxicofera</taxon>
        <taxon>Anguimorpha</taxon>
        <taxon>Paleoanguimorpha</taxon>
        <taxon>Varanoidea</taxon>
        <taxon>Varanidae</taxon>
        <taxon>Varanus</taxon>
    </lineage>
</organism>
<feature type="compositionally biased region" description="Basic and acidic residues" evidence="2">
    <location>
        <begin position="139"/>
        <end position="152"/>
    </location>
</feature>
<evidence type="ECO:0000256" key="2">
    <source>
        <dbReference type="SAM" id="MobiDB-lite"/>
    </source>
</evidence>
<protein>
    <recommendedName>
        <fullName evidence="3">SCAN box domain-containing protein</fullName>
    </recommendedName>
</protein>
<feature type="domain" description="SCAN box" evidence="3">
    <location>
        <begin position="160"/>
        <end position="227"/>
    </location>
</feature>
<dbReference type="InterPro" id="IPR038269">
    <property type="entry name" value="SCAN_sf"/>
</dbReference>
<dbReference type="Proteomes" id="UP000694545">
    <property type="component" value="Unplaced"/>
</dbReference>
<reference evidence="4" key="2">
    <citation type="submission" date="2025-09" db="UniProtKB">
        <authorList>
            <consortium name="Ensembl"/>
        </authorList>
    </citation>
    <scope>IDENTIFICATION</scope>
</reference>
<proteinExistence type="predicted"/>
<accession>A0A8D2LBV6</accession>
<name>A0A8D2LBV6_VARKO</name>
<dbReference type="PANTHER" id="PTHR45935:SF15">
    <property type="entry name" value="SCAN BOX DOMAIN-CONTAINING PROTEIN"/>
    <property type="match status" value="1"/>
</dbReference>
<keyword evidence="5" id="KW-1185">Reference proteome</keyword>
<dbReference type="SMART" id="SM00431">
    <property type="entry name" value="SCAN"/>
    <property type="match status" value="1"/>
</dbReference>
<dbReference type="FunFam" id="1.10.4020.10:FF:000001">
    <property type="entry name" value="zinc finger protein 263 isoform X1"/>
    <property type="match status" value="1"/>
</dbReference>
<dbReference type="SUPFAM" id="SSF47353">
    <property type="entry name" value="Retrovirus capsid dimerization domain-like"/>
    <property type="match status" value="1"/>
</dbReference>
<dbReference type="Ensembl" id="ENSVKKT00000019969.1">
    <property type="protein sequence ID" value="ENSVKKP00000019489.1"/>
    <property type="gene ID" value="ENSVKKG00000013209.1"/>
</dbReference>
<evidence type="ECO:0000313" key="5">
    <source>
        <dbReference type="Proteomes" id="UP000694545"/>
    </source>
</evidence>
<feature type="region of interest" description="Disordered" evidence="2">
    <location>
        <begin position="132"/>
        <end position="152"/>
    </location>
</feature>
<evidence type="ECO:0000259" key="3">
    <source>
        <dbReference type="PROSITE" id="PS50804"/>
    </source>
</evidence>
<feature type="region of interest" description="Disordered" evidence="2">
    <location>
        <begin position="24"/>
        <end position="66"/>
    </location>
</feature>
<dbReference type="InterPro" id="IPR050916">
    <property type="entry name" value="SCAN-C2H2_zinc_finger"/>
</dbReference>
<feature type="compositionally biased region" description="Basic and acidic residues" evidence="2">
    <location>
        <begin position="46"/>
        <end position="62"/>
    </location>
</feature>
<dbReference type="PANTHER" id="PTHR45935">
    <property type="entry name" value="PROTEIN ZBED8-RELATED"/>
    <property type="match status" value="1"/>
</dbReference>
<dbReference type="Pfam" id="PF02023">
    <property type="entry name" value="SCAN"/>
    <property type="match status" value="1"/>
</dbReference>
<sequence>MAAGYEDTPELDLNLESVAELRAQAEGLEQLESGAEKGPHVPQPESLREFWEGPAPVKREPEGALQEGWDAQWQQFLEAVPSPSAEQGKPAPLKSGWRVLSQVDFSPSKAASDADLQPRGEAVAQLLPGLAQEAPRSPLAKEESSCSPVKEEGPDAECVRRRFRQFRYQEAEGPREACSRLRELCRQWLQPEKHSKEQIMELLVLEQFLAVLPPQIQTRSWVRDRIPGGLPVVKDGFKKLLVDMAVSRSGVIQSTSCGDLVRALSSCPVCANEGRWVPKLPVVSARTKRCSGLTSSFA</sequence>